<evidence type="ECO:0000256" key="2">
    <source>
        <dbReference type="SAM" id="MobiDB-lite"/>
    </source>
</evidence>
<accession>A0A367IQX4</accession>
<sequence length="318" mass="35639">RPLPKALNIIRPSPPPFINTQDSSSTASSPSEISTISNISTFSNSHRSPPATLFNPASLFQNNVNNFKTSSVNTVGVNPHRFLQRPRIAKMKRGTIMNGKGEFVNKGGEDHDPWSDEARASRKIADLEIENQTLLSLNATLETKLRQQTLQISELEKKLEHVSEAPLTPISDKHVENEDEGNELVLLHQSIEQDDTEAEKSFLRIKSALEGLIEQAEVALIEESKPTAKVLQPQDSYYLKQAKENKRRISDTKPISVKMTRSPSRQSSPPILQQRSASPSIQTRRSTTPSMRRSNTPSVQRPSSRLSTRQTEKPKWSF</sequence>
<feature type="compositionally biased region" description="Low complexity" evidence="2">
    <location>
        <begin position="283"/>
        <end position="298"/>
    </location>
</feature>
<organism evidence="3 4">
    <name type="scientific">Rhizopus stolonifer</name>
    <name type="common">Rhizopus nigricans</name>
    <dbReference type="NCBI Taxonomy" id="4846"/>
    <lineage>
        <taxon>Eukaryota</taxon>
        <taxon>Fungi</taxon>
        <taxon>Fungi incertae sedis</taxon>
        <taxon>Mucoromycota</taxon>
        <taxon>Mucoromycotina</taxon>
        <taxon>Mucoromycetes</taxon>
        <taxon>Mucorales</taxon>
        <taxon>Mucorineae</taxon>
        <taxon>Rhizopodaceae</taxon>
        <taxon>Rhizopus</taxon>
    </lineage>
</organism>
<feature type="compositionally biased region" description="Polar residues" evidence="2">
    <location>
        <begin position="259"/>
        <end position="282"/>
    </location>
</feature>
<dbReference type="Proteomes" id="UP000253551">
    <property type="component" value="Unassembled WGS sequence"/>
</dbReference>
<feature type="compositionally biased region" description="Polar residues" evidence="2">
    <location>
        <begin position="299"/>
        <end position="309"/>
    </location>
</feature>
<feature type="non-terminal residue" evidence="3">
    <location>
        <position position="1"/>
    </location>
</feature>
<name>A0A367IQX4_RHIST</name>
<feature type="region of interest" description="Disordered" evidence="2">
    <location>
        <begin position="243"/>
        <end position="318"/>
    </location>
</feature>
<keyword evidence="1" id="KW-0175">Coiled coil</keyword>
<dbReference type="OrthoDB" id="2555519at2759"/>
<feature type="coiled-coil region" evidence="1">
    <location>
        <begin position="124"/>
        <end position="165"/>
    </location>
</feature>
<feature type="region of interest" description="Disordered" evidence="2">
    <location>
        <begin position="1"/>
        <end position="32"/>
    </location>
</feature>
<gene>
    <name evidence="3" type="ORF">CU098_003295</name>
</gene>
<evidence type="ECO:0000313" key="3">
    <source>
        <dbReference type="EMBL" id="RCH80062.1"/>
    </source>
</evidence>
<evidence type="ECO:0000256" key="1">
    <source>
        <dbReference type="SAM" id="Coils"/>
    </source>
</evidence>
<reference evidence="3 4" key="1">
    <citation type="journal article" date="2018" name="G3 (Bethesda)">
        <title>Phylogenetic and Phylogenomic Definition of Rhizopus Species.</title>
        <authorList>
            <person name="Gryganskyi A.P."/>
            <person name="Golan J."/>
            <person name="Dolatabadi S."/>
            <person name="Mondo S."/>
            <person name="Robb S."/>
            <person name="Idnurm A."/>
            <person name="Muszewska A."/>
            <person name="Steczkiewicz K."/>
            <person name="Masonjones S."/>
            <person name="Liao H.L."/>
            <person name="Gajdeczka M.T."/>
            <person name="Anike F."/>
            <person name="Vuek A."/>
            <person name="Anishchenko I.M."/>
            <person name="Voigt K."/>
            <person name="de Hoog G.S."/>
            <person name="Smith M.E."/>
            <person name="Heitman J."/>
            <person name="Vilgalys R."/>
            <person name="Stajich J.E."/>
        </authorList>
    </citation>
    <scope>NUCLEOTIDE SEQUENCE [LARGE SCALE GENOMIC DNA]</scope>
    <source>
        <strain evidence="3 4">LSU 92-RS-03</strain>
    </source>
</reference>
<dbReference type="AlphaFoldDB" id="A0A367IQX4"/>
<dbReference type="STRING" id="4846.A0A367IQX4"/>
<dbReference type="EMBL" id="PJQM01006203">
    <property type="protein sequence ID" value="RCH80062.1"/>
    <property type="molecule type" value="Genomic_DNA"/>
</dbReference>
<feature type="compositionally biased region" description="Low complexity" evidence="2">
    <location>
        <begin position="18"/>
        <end position="32"/>
    </location>
</feature>
<comment type="caution">
    <text evidence="3">The sequence shown here is derived from an EMBL/GenBank/DDBJ whole genome shotgun (WGS) entry which is preliminary data.</text>
</comment>
<proteinExistence type="predicted"/>
<keyword evidence="4" id="KW-1185">Reference proteome</keyword>
<protein>
    <submittedName>
        <fullName evidence="3">Uncharacterized protein</fullName>
    </submittedName>
</protein>
<evidence type="ECO:0000313" key="4">
    <source>
        <dbReference type="Proteomes" id="UP000253551"/>
    </source>
</evidence>